<keyword evidence="15" id="KW-1185">Reference proteome</keyword>
<name>A0A178ICH6_9BACT</name>
<feature type="region of interest" description="Disordered" evidence="11">
    <location>
        <begin position="126"/>
        <end position="151"/>
    </location>
</feature>
<dbReference type="GO" id="GO:0006826">
    <property type="term" value="P:iron ion transport"/>
    <property type="evidence" value="ECO:0007669"/>
    <property type="project" value="UniProtKB-KW"/>
</dbReference>
<protein>
    <recommendedName>
        <fullName evidence="13">TonB-dependent receptor plug domain-containing protein</fullName>
    </recommendedName>
</protein>
<dbReference type="GO" id="GO:0009279">
    <property type="term" value="C:cell outer membrane"/>
    <property type="evidence" value="ECO:0007669"/>
    <property type="project" value="UniProtKB-SubCell"/>
</dbReference>
<dbReference type="PANTHER" id="PTHR32552:SF81">
    <property type="entry name" value="TONB-DEPENDENT OUTER MEMBRANE RECEPTOR"/>
    <property type="match status" value="1"/>
</dbReference>
<sequence>MKPTLYKYILSLTAIVALLASAAPARAQATRNNDDITPPPPTSAVPVVTASEASSDEVVHLTPYEVTAASDTGYYATQTLASSRINTKIEDVGSALSIITSDFFKDTGVTDNKTLLTYTPNTEVGGLQGNYRGSSGGGVEDETGRFTSPSTNTRVRGLAAADNTRNYFISEIPWDGYNVSRVEIQRGPNSILFGLGSPAGIINTTTKMAEHKKSFGSLELRVGSYGANRAVLDWNQNLLKDELSVRFTLLHNEEKYRQDPAYSRDQRFFGTLRYDPKFLSRNGHKTTLKLNFESGDVKSNNPRTITPRDQVTKWWDALNKQGYDPRYVQNSGWFYDENGVPYRRPNTGQFNRNYNDNIPFNPATPNPAYPGDGNPNPNNIDKYLRWTVADAGHPLPNAGAANPDFSPWLGESPIYGGIWLQTNAGQTFPYRATMPEYKNIRGIGSNGDIDGTLGLPYSRRVTVANTNAWAARANVDEGAKYQSFGVWKASTLTDASIFDFYNNLLDGDNKEEWQDFKNFSASLSQSFFRDKMGFDLAYDHSNYKNGQYSFDGAGVLYVDVNTHNIDGTENPHFGQPYIESNLTYGNNAYESTRNAGRLSAFLKHDFNESGRGGWLRKLLGSHTLTGLLSTERWRSDSRTFSRYAAEPDFAQLVANPTTGAWFVGDSNRSVNSTIYLGDSLKNAATYQGAGISRATGKLQIPNTMPFQWFDSTWNAGPGVDPAAEWINPYNGATSTQSENPANYVGWTTTNVGILSAENGDQDLLTRAATRSKRVVTSMAVAWQAWLWDGALVGLYGLRQDRVKSWALAGERDSVYGNVLFDRYDLSYVDPALYPQVYTGNTKSWSVVAKLNSFLRGRLPVNVSLFYNESDNFQVAGSRNDLYGNPLPPPTGDTKDYGIMLSTKNQRYVLKINKYESHNKNAGNSVINNNTWYLMDGASDNNFISRAENRIDQFQYHGTTRGTGGTIVYLDADQPSGTPPWSFGQKTGESLEHSNLTRMAVVAAWRAFTAEAPVRRVLDAWGFDDLDGLYGSIPKTPLADFRATEDQLSKGWEIEFTANPTKNWRVTVNASQTKASRTNVGGSALTEFVTYANQYFNKRLVPVAGPGEGVITVNDGLYRDGSPGQAYHFRWATATEVEADRGNIAPGNHGNDANNTTFAGIGGYNMWTYTSDRDGGLISWNSNFYRHYSLLKLQEGTYSTELRRWRVNLVTNYDFRSGPLKGFNIGLGYRWQDKVVIGYPVIEKPATVGESSIDEITFDLDHPYYGPKLDAVDLWVGYERNLSRKLKWRIQLNIRNLGDGKKLIPLSAQWDGTVAAWGIAPSQTWTVTNTFSF</sequence>
<evidence type="ECO:0000256" key="11">
    <source>
        <dbReference type="SAM" id="MobiDB-lite"/>
    </source>
</evidence>
<comment type="subcellular location">
    <subcellularLocation>
        <location evidence="1">Cell outer membrane</location>
        <topology evidence="1">Multi-pass membrane protein</topology>
    </subcellularLocation>
</comment>
<keyword evidence="8" id="KW-0798">TonB box</keyword>
<dbReference type="STRING" id="1184151.AW736_23000"/>
<keyword evidence="7" id="KW-0406">Ion transport</keyword>
<keyword evidence="3" id="KW-1134">Transmembrane beta strand</keyword>
<evidence type="ECO:0000256" key="5">
    <source>
        <dbReference type="ARBA" id="ARBA00022692"/>
    </source>
</evidence>
<evidence type="ECO:0000256" key="2">
    <source>
        <dbReference type="ARBA" id="ARBA00022448"/>
    </source>
</evidence>
<dbReference type="Proteomes" id="UP000078486">
    <property type="component" value="Unassembled WGS sequence"/>
</dbReference>
<evidence type="ECO:0000313" key="15">
    <source>
        <dbReference type="Proteomes" id="UP000078486"/>
    </source>
</evidence>
<evidence type="ECO:0000259" key="13">
    <source>
        <dbReference type="Pfam" id="PF07715"/>
    </source>
</evidence>
<feature type="domain" description="TonB-dependent receptor plug" evidence="13">
    <location>
        <begin position="89"/>
        <end position="201"/>
    </location>
</feature>
<dbReference type="InterPro" id="IPR036942">
    <property type="entry name" value="Beta-barrel_TonB_sf"/>
</dbReference>
<evidence type="ECO:0000256" key="7">
    <source>
        <dbReference type="ARBA" id="ARBA00023065"/>
    </source>
</evidence>
<dbReference type="EMBL" id="LRRQ01000171">
    <property type="protein sequence ID" value="OAM87438.1"/>
    <property type="molecule type" value="Genomic_DNA"/>
</dbReference>
<dbReference type="RefSeq" id="WP_068772633.1">
    <property type="nucleotide sequence ID" value="NZ_CP109796.1"/>
</dbReference>
<evidence type="ECO:0000256" key="12">
    <source>
        <dbReference type="SAM" id="SignalP"/>
    </source>
</evidence>
<feature type="chain" id="PRO_5008088599" description="TonB-dependent receptor plug domain-containing protein" evidence="12">
    <location>
        <begin position="28"/>
        <end position="1332"/>
    </location>
</feature>
<organism evidence="14 15">
    <name type="scientific">Termitidicoccus mucosus</name>
    <dbReference type="NCBI Taxonomy" id="1184151"/>
    <lineage>
        <taxon>Bacteria</taxon>
        <taxon>Pseudomonadati</taxon>
        <taxon>Verrucomicrobiota</taxon>
        <taxon>Opitutia</taxon>
        <taxon>Opitutales</taxon>
        <taxon>Opitutaceae</taxon>
        <taxon>Termitidicoccus</taxon>
    </lineage>
</organism>
<keyword evidence="4" id="KW-0410">Iron transport</keyword>
<feature type="signal peptide" evidence="12">
    <location>
        <begin position="1"/>
        <end position="27"/>
    </location>
</feature>
<comment type="caution">
    <text evidence="14">The sequence shown here is derived from an EMBL/GenBank/DDBJ whole genome shotgun (WGS) entry which is preliminary data.</text>
</comment>
<dbReference type="InterPro" id="IPR012910">
    <property type="entry name" value="Plug_dom"/>
</dbReference>
<dbReference type="Gene3D" id="2.40.170.20">
    <property type="entry name" value="TonB-dependent receptor, beta-barrel domain"/>
    <property type="match status" value="2"/>
</dbReference>
<evidence type="ECO:0000256" key="1">
    <source>
        <dbReference type="ARBA" id="ARBA00004571"/>
    </source>
</evidence>
<evidence type="ECO:0000256" key="4">
    <source>
        <dbReference type="ARBA" id="ARBA00022496"/>
    </source>
</evidence>
<accession>A0A178ICH6</accession>
<dbReference type="SUPFAM" id="SSF56935">
    <property type="entry name" value="Porins"/>
    <property type="match status" value="2"/>
</dbReference>
<keyword evidence="6" id="KW-0408">Iron</keyword>
<evidence type="ECO:0000256" key="6">
    <source>
        <dbReference type="ARBA" id="ARBA00023004"/>
    </source>
</evidence>
<evidence type="ECO:0000256" key="9">
    <source>
        <dbReference type="ARBA" id="ARBA00023136"/>
    </source>
</evidence>
<keyword evidence="12" id="KW-0732">Signal</keyword>
<dbReference type="InterPro" id="IPR039426">
    <property type="entry name" value="TonB-dep_rcpt-like"/>
</dbReference>
<evidence type="ECO:0000256" key="8">
    <source>
        <dbReference type="ARBA" id="ARBA00023077"/>
    </source>
</evidence>
<proteinExistence type="predicted"/>
<dbReference type="Pfam" id="PF07715">
    <property type="entry name" value="Plug"/>
    <property type="match status" value="1"/>
</dbReference>
<reference evidence="14 15" key="1">
    <citation type="submission" date="2016-01" db="EMBL/GenBank/DDBJ databases">
        <title>High potential of lignocellulose degradation of a new Verrucomicrobia species.</title>
        <authorList>
            <person name="Wang Y."/>
            <person name="Shi Y."/>
            <person name="Qiu Z."/>
            <person name="Liu S."/>
            <person name="Yang H."/>
        </authorList>
    </citation>
    <scope>NUCLEOTIDE SEQUENCE [LARGE SCALE GENOMIC DNA]</scope>
    <source>
        <strain evidence="14 15">TSB47</strain>
    </source>
</reference>
<evidence type="ECO:0000313" key="14">
    <source>
        <dbReference type="EMBL" id="OAM87438.1"/>
    </source>
</evidence>
<keyword evidence="9" id="KW-0472">Membrane</keyword>
<evidence type="ECO:0000256" key="10">
    <source>
        <dbReference type="ARBA" id="ARBA00023237"/>
    </source>
</evidence>
<gene>
    <name evidence="14" type="ORF">AW736_23000</name>
</gene>
<evidence type="ECO:0000256" key="3">
    <source>
        <dbReference type="ARBA" id="ARBA00022452"/>
    </source>
</evidence>
<keyword evidence="5" id="KW-0812">Transmembrane</keyword>
<keyword evidence="10" id="KW-0998">Cell outer membrane</keyword>
<dbReference type="PANTHER" id="PTHR32552">
    <property type="entry name" value="FERRICHROME IRON RECEPTOR-RELATED"/>
    <property type="match status" value="1"/>
</dbReference>
<keyword evidence="2" id="KW-0813">Transport</keyword>